<dbReference type="InterPro" id="IPR046522">
    <property type="entry name" value="DUF6699"/>
</dbReference>
<feature type="compositionally biased region" description="Low complexity" evidence="1">
    <location>
        <begin position="467"/>
        <end position="484"/>
    </location>
</feature>
<name>A0A0C9TP63_SPHS4</name>
<dbReference type="EMBL" id="KN837236">
    <property type="protein sequence ID" value="KIJ31823.1"/>
    <property type="molecule type" value="Genomic_DNA"/>
</dbReference>
<feature type="compositionally biased region" description="Basic and acidic residues" evidence="1">
    <location>
        <begin position="440"/>
        <end position="466"/>
    </location>
</feature>
<dbReference type="AlphaFoldDB" id="A0A0C9TP63"/>
<dbReference type="Pfam" id="PF20415">
    <property type="entry name" value="DUF6699"/>
    <property type="match status" value="1"/>
</dbReference>
<evidence type="ECO:0000313" key="3">
    <source>
        <dbReference type="EMBL" id="KIJ31823.1"/>
    </source>
</evidence>
<feature type="region of interest" description="Disordered" evidence="1">
    <location>
        <begin position="440"/>
        <end position="484"/>
    </location>
</feature>
<feature type="region of interest" description="Disordered" evidence="1">
    <location>
        <begin position="142"/>
        <end position="162"/>
    </location>
</feature>
<dbReference type="HOGENOM" id="CLU_564021_0_0_1"/>
<dbReference type="Proteomes" id="UP000054279">
    <property type="component" value="Unassembled WGS sequence"/>
</dbReference>
<feature type="region of interest" description="Disordered" evidence="1">
    <location>
        <begin position="1"/>
        <end position="53"/>
    </location>
</feature>
<sequence length="484" mass="52566">MPPRRREREEATPYIPPQSISGNSPGRPVIPSPLYDPPRLGGGPQATSYRRSPNVRVMPMGVDQWGNHAGGGSPYQQHMPGGYFPGFGPGPGPSPPGPQPTRYAGGGAAYPAAPPPGGHFGGGGGYGGGGFAGGGGFGGGNPYPQVFPGRGPHPHAMGHSGGYASAPLPPHMLHVTPGYQGYPQMFSGGMLPMQFADPGHDAFRMDQMRDSLRPVLRPNEEVKFDKWASGTAYGPVLDPLQVVLMDLTLELNPLLLPPPADGASRAFLEYIVLFSTNTAHRSDDRRGRSWSGGRRQPATFPRVSHLSLISDAFPWVIEVYASSAGHGVTCSDVLQGLHDGLKKTIGRAKFESLPKKKQEEISERYHRNRSTHGPGYELGEGIKRVDYLCDKVMWDGLEADKEFVLKKLGVAGKGWRKEEGKKVPWPAVFVVHLDVEPTRVPEDVRFERTDDPARDQRRRERNRQPRGEQQAPSEAETETATSET</sequence>
<evidence type="ECO:0000313" key="4">
    <source>
        <dbReference type="Proteomes" id="UP000054279"/>
    </source>
</evidence>
<keyword evidence="4" id="KW-1185">Reference proteome</keyword>
<accession>A0A0C9TP63</accession>
<organism evidence="3 4">
    <name type="scientific">Sphaerobolus stellatus (strain SS14)</name>
    <dbReference type="NCBI Taxonomy" id="990650"/>
    <lineage>
        <taxon>Eukaryota</taxon>
        <taxon>Fungi</taxon>
        <taxon>Dikarya</taxon>
        <taxon>Basidiomycota</taxon>
        <taxon>Agaricomycotina</taxon>
        <taxon>Agaricomycetes</taxon>
        <taxon>Phallomycetidae</taxon>
        <taxon>Geastrales</taxon>
        <taxon>Sphaerobolaceae</taxon>
        <taxon>Sphaerobolus</taxon>
    </lineage>
</organism>
<evidence type="ECO:0000259" key="2">
    <source>
        <dbReference type="Pfam" id="PF20415"/>
    </source>
</evidence>
<protein>
    <recommendedName>
        <fullName evidence="2">DUF6699 domain-containing protein</fullName>
    </recommendedName>
</protein>
<feature type="domain" description="DUF6699" evidence="2">
    <location>
        <begin position="269"/>
        <end position="400"/>
    </location>
</feature>
<reference evidence="3 4" key="1">
    <citation type="submission" date="2014-06" db="EMBL/GenBank/DDBJ databases">
        <title>Evolutionary Origins and Diversification of the Mycorrhizal Mutualists.</title>
        <authorList>
            <consortium name="DOE Joint Genome Institute"/>
            <consortium name="Mycorrhizal Genomics Consortium"/>
            <person name="Kohler A."/>
            <person name="Kuo A."/>
            <person name="Nagy L.G."/>
            <person name="Floudas D."/>
            <person name="Copeland A."/>
            <person name="Barry K.W."/>
            <person name="Cichocki N."/>
            <person name="Veneault-Fourrey C."/>
            <person name="LaButti K."/>
            <person name="Lindquist E.A."/>
            <person name="Lipzen A."/>
            <person name="Lundell T."/>
            <person name="Morin E."/>
            <person name="Murat C."/>
            <person name="Riley R."/>
            <person name="Ohm R."/>
            <person name="Sun H."/>
            <person name="Tunlid A."/>
            <person name="Henrissat B."/>
            <person name="Grigoriev I.V."/>
            <person name="Hibbett D.S."/>
            <person name="Martin F."/>
        </authorList>
    </citation>
    <scope>NUCLEOTIDE SEQUENCE [LARGE SCALE GENOMIC DNA]</scope>
    <source>
        <strain evidence="3 4">SS14</strain>
    </source>
</reference>
<feature type="region of interest" description="Disordered" evidence="1">
    <location>
        <begin position="83"/>
        <end position="116"/>
    </location>
</feature>
<proteinExistence type="predicted"/>
<feature type="compositionally biased region" description="Basic and acidic residues" evidence="1">
    <location>
        <begin position="1"/>
        <end position="11"/>
    </location>
</feature>
<feature type="compositionally biased region" description="Pro residues" evidence="1">
    <location>
        <begin position="88"/>
        <end position="99"/>
    </location>
</feature>
<evidence type="ECO:0000256" key="1">
    <source>
        <dbReference type="SAM" id="MobiDB-lite"/>
    </source>
</evidence>
<dbReference type="OrthoDB" id="21474at2759"/>
<gene>
    <name evidence="3" type="ORF">M422DRAFT_36092</name>
</gene>